<comment type="caution">
    <text evidence="2">The sequence shown here is derived from an EMBL/GenBank/DDBJ whole genome shotgun (WGS) entry which is preliminary data.</text>
</comment>
<feature type="chain" id="PRO_5017544724" evidence="1">
    <location>
        <begin position="23"/>
        <end position="203"/>
    </location>
</feature>
<dbReference type="OrthoDB" id="9927398at2"/>
<dbReference type="EMBL" id="QUZK01000037">
    <property type="protein sequence ID" value="RFF30205.1"/>
    <property type="molecule type" value="Genomic_DNA"/>
</dbReference>
<evidence type="ECO:0000313" key="2">
    <source>
        <dbReference type="EMBL" id="RFF30205.1"/>
    </source>
</evidence>
<keyword evidence="1" id="KW-0732">Signal</keyword>
<proteinExistence type="predicted"/>
<dbReference type="Proteomes" id="UP000260351">
    <property type="component" value="Unassembled WGS sequence"/>
</dbReference>
<reference evidence="2 3" key="1">
    <citation type="submission" date="2018-08" db="EMBL/GenBank/DDBJ databases">
        <title>Wenzhouxiangella salilacus sp. nov., a novel bacterium isolated from a saline lake in Xinjiang Province, China.</title>
        <authorList>
            <person name="Han S."/>
        </authorList>
    </citation>
    <scope>NUCLEOTIDE SEQUENCE [LARGE SCALE GENOMIC DNA]</scope>
    <source>
        <strain evidence="2 3">XDB06</strain>
    </source>
</reference>
<protein>
    <submittedName>
        <fullName evidence="2">Uncharacterized protein</fullName>
    </submittedName>
</protein>
<dbReference type="RefSeq" id="WP_116650806.1">
    <property type="nucleotide sequence ID" value="NZ_QUZK01000037.1"/>
</dbReference>
<evidence type="ECO:0000313" key="3">
    <source>
        <dbReference type="Proteomes" id="UP000260351"/>
    </source>
</evidence>
<dbReference type="AlphaFoldDB" id="A0A3E1K906"/>
<evidence type="ECO:0000256" key="1">
    <source>
        <dbReference type="SAM" id="SignalP"/>
    </source>
</evidence>
<sequence>MKILLFAAAVLAGVHCHSSASAQGGDAWPGGFAGHLEPAELVWGIVSSGQPLHRGLAVDFKLTLIEEGQMLVEEDAMQGLPYDETGEERRANRSSAEIEMPYNLSEAAQRDPAGFEAFVDSIASRLERFRAVGEPGLAAEATCSGLRPGAEWTARATDARCEHTRVLTYRCTVTETDGQSRGIWLRTASREESGAGDLASHCG</sequence>
<gene>
    <name evidence="2" type="ORF">DZC52_08995</name>
</gene>
<keyword evidence="3" id="KW-1185">Reference proteome</keyword>
<name>A0A3E1K906_9GAMM</name>
<organism evidence="2 3">
    <name type="scientific">Wenzhouxiangella sediminis</name>
    <dbReference type="NCBI Taxonomy" id="1792836"/>
    <lineage>
        <taxon>Bacteria</taxon>
        <taxon>Pseudomonadati</taxon>
        <taxon>Pseudomonadota</taxon>
        <taxon>Gammaproteobacteria</taxon>
        <taxon>Chromatiales</taxon>
        <taxon>Wenzhouxiangellaceae</taxon>
        <taxon>Wenzhouxiangella</taxon>
    </lineage>
</organism>
<feature type="signal peptide" evidence="1">
    <location>
        <begin position="1"/>
        <end position="22"/>
    </location>
</feature>
<accession>A0A3E1K906</accession>